<evidence type="ECO:0000313" key="2">
    <source>
        <dbReference type="Proteomes" id="UP000541535"/>
    </source>
</evidence>
<reference evidence="1 2" key="1">
    <citation type="submission" date="2020-08" db="EMBL/GenBank/DDBJ databases">
        <title>Genomic Encyclopedia of Type Strains, Phase III (KMG-III): the genomes of soil and plant-associated and newly described type strains.</title>
        <authorList>
            <person name="Whitman W."/>
        </authorList>
    </citation>
    <scope>NUCLEOTIDE SEQUENCE [LARGE SCALE GENOMIC DNA]</scope>
    <source>
        <strain evidence="1 2">CECT 8897</strain>
    </source>
</reference>
<dbReference type="Proteomes" id="UP000541535">
    <property type="component" value="Unassembled WGS sequence"/>
</dbReference>
<keyword evidence="2" id="KW-1185">Reference proteome</keyword>
<comment type="caution">
    <text evidence="1">The sequence shown here is derived from an EMBL/GenBank/DDBJ whole genome shotgun (WGS) entry which is preliminary data.</text>
</comment>
<sequence>MQQVDDRFEFYTKEGADLNLPFASPRFSDTARGESVSNYSRKILDTIATASNVDVTTLLITSTTRTPEDQARIMYEQLGNGTISRYGSTGRAVIDIYHDSIKNGNDARQTRNAMRDTIQKYLDNGQRVSNHLGDPKVLNVFNISPTSISKDNIKTWEETLSQALDGNVISTYLGPRTRVYDSAYHIEINQPKNH</sequence>
<proteinExistence type="predicted"/>
<name>A0A7W5B6Q5_9BURK</name>
<organism evidence="1 2">
    <name type="scientific">Pseudoduganella violacea</name>
    <dbReference type="NCBI Taxonomy" id="1715466"/>
    <lineage>
        <taxon>Bacteria</taxon>
        <taxon>Pseudomonadati</taxon>
        <taxon>Pseudomonadota</taxon>
        <taxon>Betaproteobacteria</taxon>
        <taxon>Burkholderiales</taxon>
        <taxon>Oxalobacteraceae</taxon>
        <taxon>Telluria group</taxon>
        <taxon>Pseudoduganella</taxon>
    </lineage>
</organism>
<evidence type="ECO:0000313" key="1">
    <source>
        <dbReference type="EMBL" id="MBB3117557.1"/>
    </source>
</evidence>
<dbReference type="EMBL" id="JACHXD010000001">
    <property type="protein sequence ID" value="MBB3117557.1"/>
    <property type="molecule type" value="Genomic_DNA"/>
</dbReference>
<gene>
    <name evidence="1" type="ORF">FHS03_000576</name>
</gene>
<dbReference type="AlphaFoldDB" id="A0A7W5B6Q5"/>
<dbReference type="RefSeq" id="WP_183439485.1">
    <property type="nucleotide sequence ID" value="NZ_JACHXD010000001.1"/>
</dbReference>
<accession>A0A7W5B6Q5</accession>
<protein>
    <submittedName>
        <fullName evidence="1">Uncharacterized protein</fullName>
    </submittedName>
</protein>